<dbReference type="PANTHER" id="PTHR43053:SF4">
    <property type="entry name" value="MYOGENESIS-REGULATING GLYCOSIDASE"/>
    <property type="match status" value="1"/>
</dbReference>
<dbReference type="CDD" id="cd06593">
    <property type="entry name" value="GH31_xylosidase_YicI"/>
    <property type="match status" value="1"/>
</dbReference>
<dbReference type="InterPro" id="IPR011013">
    <property type="entry name" value="Gal_mutarotase_sf_dom"/>
</dbReference>
<protein>
    <recommendedName>
        <fullName evidence="5">alpha-D-xyloside xylohydrolase</fullName>
        <ecNumber evidence="5">3.2.1.177</ecNumber>
    </recommendedName>
</protein>
<dbReference type="InterPro" id="IPR048395">
    <property type="entry name" value="Glyco_hydro_31_C"/>
</dbReference>
<dbReference type="EMBL" id="CP023694">
    <property type="protein sequence ID" value="QEV22825.1"/>
    <property type="molecule type" value="Genomic_DNA"/>
</dbReference>
<evidence type="ECO:0000313" key="11">
    <source>
        <dbReference type="Proteomes" id="UP000326598"/>
    </source>
</evidence>
<feature type="domain" description="Glycoside hydrolase family 31 TIM barrel" evidence="7">
    <location>
        <begin position="260"/>
        <end position="575"/>
    </location>
</feature>
<name>A0A5J6I1N9_STRC4</name>
<dbReference type="RefSeq" id="WP_150478485.1">
    <property type="nucleotide sequence ID" value="NZ_BMTB01000019.1"/>
</dbReference>
<dbReference type="FunFam" id="3.20.20.80:FF:000053">
    <property type="entry name" value="Alpha-xylosidase YicI"/>
    <property type="match status" value="1"/>
</dbReference>
<dbReference type="SUPFAM" id="SSF74650">
    <property type="entry name" value="Galactose mutarotase-like"/>
    <property type="match status" value="1"/>
</dbReference>
<evidence type="ECO:0000259" key="7">
    <source>
        <dbReference type="Pfam" id="PF01055"/>
    </source>
</evidence>
<evidence type="ECO:0000313" key="10">
    <source>
        <dbReference type="EMBL" id="QEV22825.1"/>
    </source>
</evidence>
<dbReference type="SUPFAM" id="SSF51445">
    <property type="entry name" value="(Trans)glycosidases"/>
    <property type="match status" value="1"/>
</dbReference>
<dbReference type="AlphaFoldDB" id="A0A5J6I1N9"/>
<dbReference type="Pfam" id="PF13802">
    <property type="entry name" value="Gal_mutarotas_2"/>
    <property type="match status" value="1"/>
</dbReference>
<feature type="domain" description="Glycoside hydrolase family 31 N-terminal" evidence="8">
    <location>
        <begin position="56"/>
        <end position="217"/>
    </location>
</feature>
<dbReference type="Pfam" id="PF21365">
    <property type="entry name" value="Glyco_hydro_31_3rd"/>
    <property type="match status" value="1"/>
</dbReference>
<dbReference type="PANTHER" id="PTHR43053">
    <property type="entry name" value="GLYCOSIDASE FAMILY 31"/>
    <property type="match status" value="1"/>
</dbReference>
<dbReference type="SUPFAM" id="SSF51011">
    <property type="entry name" value="Glycosyl hydrolase domain"/>
    <property type="match status" value="1"/>
</dbReference>
<evidence type="ECO:0000259" key="9">
    <source>
        <dbReference type="Pfam" id="PF21365"/>
    </source>
</evidence>
<feature type="domain" description="Glycosyl hydrolase family 31 C-terminal" evidence="9">
    <location>
        <begin position="584"/>
        <end position="669"/>
    </location>
</feature>
<dbReference type="InterPro" id="IPR050985">
    <property type="entry name" value="Alpha-glycosidase_related"/>
</dbReference>
<evidence type="ECO:0000256" key="1">
    <source>
        <dbReference type="ARBA" id="ARBA00007806"/>
    </source>
</evidence>
<dbReference type="KEGG" id="scoe:CP976_00530"/>
<keyword evidence="3 6" id="KW-0326">Glycosidase</keyword>
<keyword evidence="2 6" id="KW-0378">Hydrolase</keyword>
<dbReference type="GeneID" id="91414596"/>
<dbReference type="InterPro" id="IPR000322">
    <property type="entry name" value="Glyco_hydro_31_TIM"/>
</dbReference>
<dbReference type="SUPFAM" id="SSF117125">
    <property type="entry name" value="Putative glucosidase YicI, C-terminal domain"/>
    <property type="match status" value="1"/>
</dbReference>
<evidence type="ECO:0000256" key="2">
    <source>
        <dbReference type="ARBA" id="ARBA00022801"/>
    </source>
</evidence>
<evidence type="ECO:0000256" key="3">
    <source>
        <dbReference type="ARBA" id="ARBA00023295"/>
    </source>
</evidence>
<evidence type="ECO:0000256" key="4">
    <source>
        <dbReference type="ARBA" id="ARBA00052064"/>
    </source>
</evidence>
<dbReference type="CDD" id="cd14752">
    <property type="entry name" value="GH31_N"/>
    <property type="match status" value="1"/>
</dbReference>
<dbReference type="Pfam" id="PF01055">
    <property type="entry name" value="Glyco_hydro_31_2nd"/>
    <property type="match status" value="1"/>
</dbReference>
<dbReference type="InterPro" id="IPR017853">
    <property type="entry name" value="GH"/>
</dbReference>
<reference evidence="10 11" key="1">
    <citation type="submission" date="2017-09" db="EMBL/GenBank/DDBJ databases">
        <authorList>
            <person name="Lee N."/>
            <person name="Cho B.-K."/>
        </authorList>
    </citation>
    <scope>NUCLEOTIDE SEQUENCE [LARGE SCALE GENOMIC DNA]</scope>
    <source>
        <strain evidence="10 11">ATCC 13740</strain>
    </source>
</reference>
<dbReference type="NCBIfam" id="NF007940">
    <property type="entry name" value="PRK10658.1"/>
    <property type="match status" value="1"/>
</dbReference>
<evidence type="ECO:0000256" key="5">
    <source>
        <dbReference type="ARBA" id="ARBA00066962"/>
    </source>
</evidence>
<dbReference type="InterPro" id="IPR013780">
    <property type="entry name" value="Glyco_hydro_b"/>
</dbReference>
<evidence type="ECO:0000256" key="6">
    <source>
        <dbReference type="RuleBase" id="RU361185"/>
    </source>
</evidence>
<sequence length="789" mass="86937">MKFTDGYWMMREGVQASYAAEVADVRVDEDRFTLYAPVRHVTRRGQTLNSPLLTVECWSPAEGVIGIRSTHHAGAAERGPEFALRTGPGHAARVTRECSLLELTAGKLSLRVDTAAPWRLDFTAEGRVLTSAKARGTGFAVKGDGSHYSLAQLTLDVGELVYGLGERFTPFVKNGQSVDIWQADGGTASEQAYKNVPFHLTNRGYGVFVNHPGKVSYEVDSEAVGQVQFSVEGQSLEYFVVYGPTPKDVLDRYTALTGRPALPPAWSFGLWLSTSFTTSYDEETVNRFVRGMAERDIPLGVFHFDCFWMREYQWCDFTWDPEVFPDPEGMLRRLKEEHDLRVSVWINPYIAQKSALFAEAKRHGHLVRKANGDVWQWDLWQAGMALVDFTDPDARQWYAGKLRALTAQGVDCFKTDFGERIPTDVVWHDGSDPERMHNYYTQLYNETVFEVLSEARGAGEAVLFARSATAGGQRFPVHWGGDCESHFGAMAESLRGGLSLGLSGFGFWSHDIGGFEGTPTPEVFKRWVQFGLLSSHSRLHGSKSYRVPWDYDEEAVAVTRDFTRLKHRLMPYLFRAAQQAAERGTPMMRAMVLEFPDDPACHTLDRQYMLGDDLLVAPVFSADGVVDYYVPDGTWTHLLSGEQIQGPGWRRDRYGYDSLPLLARPGSVIPYGVSDDAAEYDWAHGVTLRVHTPVDGATVVTRIPAPGARDSSVAVFRTTRDGDTVTVDAQGAPGPWQVLLVGAQAESGDTGSSGSASASASASAERTALGTLLAVSAGTARLTALLTGS</sequence>
<dbReference type="GO" id="GO:0030246">
    <property type="term" value="F:carbohydrate binding"/>
    <property type="evidence" value="ECO:0007669"/>
    <property type="project" value="InterPro"/>
</dbReference>
<dbReference type="GO" id="GO:0005975">
    <property type="term" value="P:carbohydrate metabolic process"/>
    <property type="evidence" value="ECO:0007669"/>
    <property type="project" value="InterPro"/>
</dbReference>
<dbReference type="Gene3D" id="2.60.40.1180">
    <property type="entry name" value="Golgi alpha-mannosidase II"/>
    <property type="match status" value="2"/>
</dbReference>
<dbReference type="EC" id="3.2.1.177" evidence="5"/>
<accession>A0A5J6I1N9</accession>
<organism evidence="10 11">
    <name type="scientific">Streptomyces coeruleorubidus</name>
    <dbReference type="NCBI Taxonomy" id="116188"/>
    <lineage>
        <taxon>Bacteria</taxon>
        <taxon>Bacillati</taxon>
        <taxon>Actinomycetota</taxon>
        <taxon>Actinomycetes</taxon>
        <taxon>Kitasatosporales</taxon>
        <taxon>Streptomycetaceae</taxon>
        <taxon>Streptomyces</taxon>
    </lineage>
</organism>
<dbReference type="Gene3D" id="3.20.20.80">
    <property type="entry name" value="Glycosidases"/>
    <property type="match status" value="1"/>
</dbReference>
<dbReference type="Proteomes" id="UP000326598">
    <property type="component" value="Chromosome"/>
</dbReference>
<proteinExistence type="inferred from homology"/>
<evidence type="ECO:0000259" key="8">
    <source>
        <dbReference type="Pfam" id="PF13802"/>
    </source>
</evidence>
<comment type="similarity">
    <text evidence="1 6">Belongs to the glycosyl hydrolase 31 family.</text>
</comment>
<dbReference type="InterPro" id="IPR025887">
    <property type="entry name" value="Glyco_hydro_31_N_dom"/>
</dbReference>
<dbReference type="Gene3D" id="2.60.40.1760">
    <property type="entry name" value="glycosyl hydrolase (family 31)"/>
    <property type="match status" value="1"/>
</dbReference>
<dbReference type="GO" id="GO:0061634">
    <property type="term" value="F:alpha-D-xyloside xylohydrolase"/>
    <property type="evidence" value="ECO:0007669"/>
    <property type="project" value="UniProtKB-EC"/>
</dbReference>
<gene>
    <name evidence="10" type="ORF">CP976_00530</name>
</gene>
<comment type="catalytic activity">
    <reaction evidence="4">
        <text>Hydrolysis of terminal, non-reducing alpha-D-xylose residues with release of alpha-D-xylose.</text>
        <dbReference type="EC" id="3.2.1.177"/>
    </reaction>
</comment>